<dbReference type="OrthoDB" id="18224at10239"/>
<protein>
    <submittedName>
        <fullName evidence="1">Sericin 1-like protein</fullName>
    </submittedName>
</protein>
<organism evidence="1 2">
    <name type="scientific">Synechococcus phage ACG-2014c</name>
    <dbReference type="NCBI Taxonomy" id="1079998"/>
    <lineage>
        <taxon>Viruses</taxon>
        <taxon>Duplodnaviria</taxon>
        <taxon>Heunggongvirae</taxon>
        <taxon>Uroviricota</taxon>
        <taxon>Caudoviricetes</taxon>
        <taxon>Pantevenvirales</taxon>
        <taxon>Kyanoviridae</taxon>
        <taxon>Namakavirus</taxon>
        <taxon>Namakavirus smbcm6</taxon>
    </lineage>
</organism>
<dbReference type="Proteomes" id="UP000185279">
    <property type="component" value="Segment"/>
</dbReference>
<accession>A0A0E3EL58</accession>
<evidence type="ECO:0000313" key="1">
    <source>
        <dbReference type="EMBL" id="AIX14428.1"/>
    </source>
</evidence>
<name>A0A0E3EL58_9CAUD</name>
<gene>
    <name evidence="1" type="ORF">Syn7803C43_33</name>
</gene>
<reference evidence="1 2" key="1">
    <citation type="submission" date="2013-12" db="EMBL/GenBank/DDBJ databases">
        <title>Ecological redundancy of diverse viral populations within a natural community.</title>
        <authorList>
            <person name="Gregory A.C."/>
            <person name="LaButti K."/>
            <person name="Copeland A."/>
            <person name="Woyke T."/>
            <person name="Sullivan M.B."/>
        </authorList>
    </citation>
    <scope>NUCLEOTIDE SEQUENCE [LARGE SCALE GENOMIC DNA]</scope>
    <source>
        <strain evidence="1">Syn7803C43</strain>
    </source>
</reference>
<proteinExistence type="predicted"/>
<sequence>MSQLNVDIIKHSTGTGPGIDITSAGNVAIDTNTLFVDSVNDKVGIGTVTPNAALEITGTGGIILDSLPLREKYSVRSGTVNSNDTIILTEGNIHLFTSDSTGNWSPDFTGGSVTLNSLLNVGQVVVVTIISSCGGSSGYPTSLAIDGSGVSVDWFGGSAPNARGGTSGWDQYQYTVIKHSDASYYVLATANHFE</sequence>
<dbReference type="RefSeq" id="YP_007001761.1">
    <property type="nucleotide sequence ID" value="NC_019444.1"/>
</dbReference>
<dbReference type="EMBL" id="KJ019027">
    <property type="protein sequence ID" value="AIX14428.1"/>
    <property type="molecule type" value="Genomic_DNA"/>
</dbReference>
<evidence type="ECO:0000313" key="2">
    <source>
        <dbReference type="Proteomes" id="UP000185279"/>
    </source>
</evidence>